<dbReference type="InterPro" id="IPR003016">
    <property type="entry name" value="2-oxoA_DH_lipoyl-BS"/>
</dbReference>
<dbReference type="EC" id="2.3.1.168" evidence="6"/>
<dbReference type="InterPro" id="IPR036625">
    <property type="entry name" value="E3-bd_dom_sf"/>
</dbReference>
<reference evidence="11 12" key="1">
    <citation type="journal article" date="1999" name="Proc. Jpn. Acad.">
        <title>Determination of the complete genomic DNA sequence of Thermoplasma volvanium GSS1.</title>
        <authorList>
            <person name="Kawashima T."/>
            <person name="Yamamoto Y."/>
            <person name="Aramaki H."/>
            <person name="Nunoshiba T."/>
            <person name="Kawamoto T."/>
            <person name="Watanabe K."/>
            <person name="Yamazaki M."/>
            <person name="Kanehori K."/>
            <person name="Amano N."/>
            <person name="Ohya Y."/>
            <person name="Makino K."/>
            <person name="Suzuki M."/>
        </authorList>
    </citation>
    <scope>NUCLEOTIDE SEQUENCE [LARGE SCALE GENOMIC DNA]</scope>
    <source>
        <strain evidence="12">ATCC 51530 / DSM 4299 / JCM 9571 / NBRC 15438 / GSS1</strain>
    </source>
</reference>
<dbReference type="CDD" id="cd06849">
    <property type="entry name" value="lipoyl_domain"/>
    <property type="match status" value="1"/>
</dbReference>
<dbReference type="PROSITE" id="PS51826">
    <property type="entry name" value="PSBD"/>
    <property type="match status" value="1"/>
</dbReference>
<keyword evidence="4" id="KW-0450">Lipoyl</keyword>
<dbReference type="GO" id="GO:0005737">
    <property type="term" value="C:cytoplasm"/>
    <property type="evidence" value="ECO:0007669"/>
    <property type="project" value="TreeGrafter"/>
</dbReference>
<evidence type="ECO:0000256" key="6">
    <source>
        <dbReference type="ARBA" id="ARBA00038880"/>
    </source>
</evidence>
<feature type="domain" description="Peripheral subunit-binding (PSBD)" evidence="10">
    <location>
        <begin position="114"/>
        <end position="151"/>
    </location>
</feature>
<dbReference type="eggNOG" id="arCOG01706">
    <property type="taxonomic scope" value="Archaea"/>
</dbReference>
<dbReference type="SUPFAM" id="SSF51230">
    <property type="entry name" value="Single hybrid motif"/>
    <property type="match status" value="1"/>
</dbReference>
<name>Q97CK2_THEVO</name>
<dbReference type="STRING" id="273116.gene:9380867"/>
<evidence type="ECO:0000259" key="9">
    <source>
        <dbReference type="PROSITE" id="PS50968"/>
    </source>
</evidence>
<dbReference type="GO" id="GO:0043754">
    <property type="term" value="F:dihydrolipoamide branched chain acyltransferase activity"/>
    <property type="evidence" value="ECO:0007669"/>
    <property type="project" value="UniProtKB-EC"/>
</dbReference>
<dbReference type="HOGENOM" id="CLU_016733_10_0_2"/>
<dbReference type="InterPro" id="IPR050743">
    <property type="entry name" value="2-oxoacid_DH_E2_comp"/>
</dbReference>
<comment type="similarity">
    <text evidence="2">Belongs to the 2-oxoacid dehydrogenase family.</text>
</comment>
<dbReference type="Gene3D" id="4.10.320.10">
    <property type="entry name" value="E3-binding domain"/>
    <property type="match status" value="1"/>
</dbReference>
<keyword evidence="3" id="KW-0808">Transferase</keyword>
<dbReference type="Proteomes" id="UP000001017">
    <property type="component" value="Chromosome"/>
</dbReference>
<dbReference type="PANTHER" id="PTHR43178:SF5">
    <property type="entry name" value="LIPOAMIDE ACYLTRANSFERASE COMPONENT OF BRANCHED-CHAIN ALPHA-KETO ACID DEHYDROGENASE COMPLEX, MITOCHONDRIAL"/>
    <property type="match status" value="1"/>
</dbReference>
<evidence type="ECO:0000256" key="5">
    <source>
        <dbReference type="ARBA" id="ARBA00023315"/>
    </source>
</evidence>
<dbReference type="InterPro" id="IPR004167">
    <property type="entry name" value="PSBD"/>
</dbReference>
<dbReference type="SUPFAM" id="SSF47005">
    <property type="entry name" value="Peripheral subunit-binding domain of 2-oxo acid dehydrogenase complex"/>
    <property type="match status" value="1"/>
</dbReference>
<dbReference type="InterPro" id="IPR001078">
    <property type="entry name" value="2-oxoacid_DH_actylTfrase"/>
</dbReference>
<keyword evidence="5" id="KW-0012">Acyltransferase</keyword>
<dbReference type="OrthoDB" id="56234at2157"/>
<dbReference type="InterPro" id="IPR011053">
    <property type="entry name" value="Single_hybrid_motif"/>
</dbReference>
<dbReference type="Gene3D" id="3.30.559.10">
    <property type="entry name" value="Chloramphenicol acetyltransferase-like domain"/>
    <property type="match status" value="1"/>
</dbReference>
<evidence type="ECO:0000256" key="1">
    <source>
        <dbReference type="ARBA" id="ARBA00001938"/>
    </source>
</evidence>
<sequence>MYEFKLPDIGEGVTEGEIVKWDVAEGDEVKKDQDLVEVMTDKVTVKIPSPVNGKISKILYKEGQVVPVGSTLVQIDTGEETSQQTMAEEHAELKPQTTAAQQIAIETVPAGKVLASPAVRRIARENGIDLAKVKGTGDNGRVTLDDLDAYMRGETKAKAPEKPIEAAKPAEVPPVQRSPGREEILEMHGLRRIIFDKMTKAKQIMPHFTVVEKVDVTGMISIIESAKSSGKKVTITGYIARIVPIVLKQYPYLNAIYDEANRRYLIKKYYNIGIAVDTPDGLNVFVVKDADRKSMYEITAEITDKAERARNNQLKIDEVQDSTFTITNVGTIGGVLSTPIINYPEVAILGVHRVMDENGKKIMYLSLSCDHRLIDGAVATRFIMDLKKIIEDPNSLIYEM</sequence>
<dbReference type="EMBL" id="BA000011">
    <property type="protein sequence ID" value="BAB59241.1"/>
    <property type="molecule type" value="Genomic_DNA"/>
</dbReference>
<evidence type="ECO:0000256" key="7">
    <source>
        <dbReference type="ARBA" id="ARBA00042008"/>
    </source>
</evidence>
<dbReference type="Pfam" id="PF02817">
    <property type="entry name" value="E3_binding"/>
    <property type="match status" value="1"/>
</dbReference>
<dbReference type="Pfam" id="PF00198">
    <property type="entry name" value="2-oxoacid_dh"/>
    <property type="match status" value="1"/>
</dbReference>
<dbReference type="PROSITE" id="PS00189">
    <property type="entry name" value="LIPOYL"/>
    <property type="match status" value="1"/>
</dbReference>
<keyword evidence="12" id="KW-1185">Reference proteome</keyword>
<dbReference type="SUPFAM" id="SSF52777">
    <property type="entry name" value="CoA-dependent acyltransferases"/>
    <property type="match status" value="1"/>
</dbReference>
<dbReference type="KEGG" id="tvo:TVG0103933"/>
<evidence type="ECO:0000259" key="10">
    <source>
        <dbReference type="PROSITE" id="PS51826"/>
    </source>
</evidence>
<protein>
    <recommendedName>
        <fullName evidence="6">dihydrolipoyllysine-residue (2-methylpropanoyl)transferase</fullName>
        <ecNumber evidence="6">2.3.1.168</ecNumber>
    </recommendedName>
    <alternativeName>
        <fullName evidence="7">Branched-chain alpha-keto acid dehydrogenase complex component E2</fullName>
    </alternativeName>
</protein>
<dbReference type="PANTHER" id="PTHR43178">
    <property type="entry name" value="DIHYDROLIPOAMIDE ACETYLTRANSFERASE COMPONENT OF PYRUVATE DEHYDROGENASE COMPLEX"/>
    <property type="match status" value="1"/>
</dbReference>
<dbReference type="AlphaFoldDB" id="Q97CK2"/>
<feature type="region of interest" description="Disordered" evidence="8">
    <location>
        <begin position="157"/>
        <end position="178"/>
    </location>
</feature>
<evidence type="ECO:0000256" key="4">
    <source>
        <dbReference type="ARBA" id="ARBA00022823"/>
    </source>
</evidence>
<dbReference type="InterPro" id="IPR023213">
    <property type="entry name" value="CAT-like_dom_sf"/>
</dbReference>
<dbReference type="FunFam" id="4.10.320.10:FF:000002">
    <property type="entry name" value="Dihydrolipoamide acetyltransferase component of pyruvate dehydrogenase complex"/>
    <property type="match status" value="1"/>
</dbReference>
<evidence type="ECO:0000313" key="12">
    <source>
        <dbReference type="Proteomes" id="UP000001017"/>
    </source>
</evidence>
<comment type="cofactor">
    <cofactor evidence="1">
        <name>(R)-lipoate</name>
        <dbReference type="ChEBI" id="CHEBI:83088"/>
    </cofactor>
</comment>
<organism evidence="11 12">
    <name type="scientific">Thermoplasma volcanium (strain ATCC 51530 / DSM 4299 / JCM 9571 / NBRC 15438 / GSS1)</name>
    <dbReference type="NCBI Taxonomy" id="273116"/>
    <lineage>
        <taxon>Archaea</taxon>
        <taxon>Methanobacteriati</taxon>
        <taxon>Thermoplasmatota</taxon>
        <taxon>Thermoplasmata</taxon>
        <taxon>Thermoplasmatales</taxon>
        <taxon>Thermoplasmataceae</taxon>
        <taxon>Thermoplasma</taxon>
    </lineage>
</organism>
<dbReference type="Gene3D" id="2.40.50.100">
    <property type="match status" value="1"/>
</dbReference>
<dbReference type="GO" id="GO:0016407">
    <property type="term" value="F:acetyltransferase activity"/>
    <property type="evidence" value="ECO:0007669"/>
    <property type="project" value="TreeGrafter"/>
</dbReference>
<dbReference type="PaxDb" id="273116-14324313"/>
<evidence type="ECO:0000256" key="2">
    <source>
        <dbReference type="ARBA" id="ARBA00007317"/>
    </source>
</evidence>
<evidence type="ECO:0000313" key="11">
    <source>
        <dbReference type="EMBL" id="BAB59241.1"/>
    </source>
</evidence>
<accession>Q97CK2</accession>
<evidence type="ECO:0000256" key="8">
    <source>
        <dbReference type="SAM" id="MobiDB-lite"/>
    </source>
</evidence>
<keyword evidence="11" id="KW-0670">Pyruvate</keyword>
<dbReference type="Pfam" id="PF00364">
    <property type="entry name" value="Biotin_lipoyl"/>
    <property type="match status" value="1"/>
</dbReference>
<dbReference type="PROSITE" id="PS50968">
    <property type="entry name" value="BIOTINYL_LIPOYL"/>
    <property type="match status" value="1"/>
</dbReference>
<dbReference type="FunFam" id="3.30.559.10:FF:000007">
    <property type="entry name" value="Dihydrolipoamide acetyltransferase component of pyruvate dehydrogenase complex"/>
    <property type="match status" value="1"/>
</dbReference>
<proteinExistence type="inferred from homology"/>
<dbReference type="GO" id="GO:0031405">
    <property type="term" value="F:lipoic acid binding"/>
    <property type="evidence" value="ECO:0007669"/>
    <property type="project" value="TreeGrafter"/>
</dbReference>
<dbReference type="InterPro" id="IPR000089">
    <property type="entry name" value="Biotin_lipoyl"/>
</dbReference>
<gene>
    <name evidence="11" type="ORF">TVG0103933</name>
</gene>
<feature type="domain" description="Lipoyl-binding" evidence="9">
    <location>
        <begin position="1"/>
        <end position="76"/>
    </location>
</feature>
<reference evidence="11 12" key="2">
    <citation type="journal article" date="2000" name="Proc. Natl. Acad. Sci. U.S.A.">
        <title>Archaeal adaptation to higher temperatures revealed by genomic sequence of Thermoplasma volcanium.</title>
        <authorList>
            <person name="Kawashima T."/>
            <person name="Amano N."/>
            <person name="Koike H."/>
            <person name="Makino S."/>
            <person name="Higuchi S."/>
            <person name="Kawashima-Ohya Y."/>
            <person name="Watanabe K."/>
            <person name="Yamazaki M."/>
            <person name="Kanehori K."/>
            <person name="Kawamoto T."/>
            <person name="Nunoshiba T."/>
            <person name="Yamamoto Y."/>
            <person name="Aramaki H."/>
            <person name="Makino K."/>
            <person name="Suzuki M."/>
        </authorList>
    </citation>
    <scope>NUCLEOTIDE SEQUENCE [LARGE SCALE GENOMIC DNA]</scope>
    <source>
        <strain evidence="12">ATCC 51530 / DSM 4299 / JCM 9571 / NBRC 15438 / GSS1</strain>
    </source>
</reference>
<evidence type="ECO:0000256" key="3">
    <source>
        <dbReference type="ARBA" id="ARBA00022679"/>
    </source>
</evidence>
<dbReference type="PhylomeDB" id="Q97CK2"/>
<dbReference type="FunFam" id="2.40.50.100:FF:000079">
    <property type="entry name" value="Dihydrolipoamide acetyltransferase component of pyruvate dehydrogenase complex"/>
    <property type="match status" value="1"/>
</dbReference>